<dbReference type="PANTHER" id="PTHR36447">
    <property type="entry name" value="BETA-GALACTOSIDASE GANA"/>
    <property type="match status" value="1"/>
</dbReference>
<dbReference type="Gene3D" id="3.20.20.80">
    <property type="entry name" value="Glycosidases"/>
    <property type="match status" value="1"/>
</dbReference>
<evidence type="ECO:0000256" key="1">
    <source>
        <dbReference type="ARBA" id="ARBA00001412"/>
    </source>
</evidence>
<dbReference type="PIRSF" id="PIRSF001084">
    <property type="entry name" value="B-galactosidase"/>
    <property type="match status" value="1"/>
</dbReference>
<dbReference type="GO" id="GO:0004565">
    <property type="term" value="F:beta-galactosidase activity"/>
    <property type="evidence" value="ECO:0007669"/>
    <property type="project" value="UniProtKB-EC"/>
</dbReference>
<evidence type="ECO:0000256" key="7">
    <source>
        <dbReference type="ARBA" id="ARBA00023295"/>
    </source>
</evidence>
<keyword evidence="6" id="KW-0862">Zinc</keyword>
<sequence length="654" mass="76144">MYLGVDYYPEHWSIDLIDEDIDRIKKMNANIVRIGEFAWHMMEKKEGEFDFSFFDMVITKLKEKEIKVMFGTPTATFPAWLYKKHPQILSKWEDGNERVFGGRRQYCYNSSEYLRYSLKIVKELVTHYKDEENIIAWQVDNEFGHEGSDMCHCEKCHHRFQDFLMNKFNDNIDNLNETYGTIFWGQTYNSFSEVPIPKKTITVHNPSLILDWYRFRSYSLNSFAYANIEEVKKYKGKHQKVTTNLAGGFFDKCFNHQETAKPLDFVSYDNYPVWGGLKEPVHNAQTALSLDFIRGLKGENFWIVEQLMGAQGHDVIGYLPRPMQAKMWSYQAFAHGCSNMLYFRYRGMNKGAEQYCYGIIDHNNKLGRKYEEASSFFNEIKEFCDLVDSPIDSEVAVLYDHENIWSWKIQTQSSDFDFTKEILRLYRPFYKKNINIDVIPVSSDISKYKVLILPVMKLVDKTLSEKLEKFVSQGNTIIFSFRSGIKDKDNNIIFGKILPSYISKLCGIEIYESEALNDGQSCEVLSEKGKTGSCHVFRDICEVTTAKALYSYDDYFYKGKACITVNEYGQGKAYYIGAGIDEDIVSDIASEILIDKNISYIDSPEGLEVYPRTLGSEKYYIITNHTSNTIEFLSMNIEAYESKIVKDEYFEANK</sequence>
<evidence type="ECO:0000256" key="6">
    <source>
        <dbReference type="ARBA" id="ARBA00022833"/>
    </source>
</evidence>
<reference evidence="11 12" key="1">
    <citation type="submission" date="2021-03" db="EMBL/GenBank/DDBJ databases">
        <title>Genomic Encyclopedia of Type Strains, Phase IV (KMG-IV): sequencing the most valuable type-strain genomes for metagenomic binning, comparative biology and taxonomic classification.</title>
        <authorList>
            <person name="Goeker M."/>
        </authorList>
    </citation>
    <scope>NUCLEOTIDE SEQUENCE [LARGE SCALE GENOMIC DNA]</scope>
    <source>
        <strain evidence="11 12">DSM 27512</strain>
    </source>
</reference>
<evidence type="ECO:0000256" key="8">
    <source>
        <dbReference type="PIRNR" id="PIRNR001084"/>
    </source>
</evidence>
<evidence type="ECO:0000259" key="9">
    <source>
        <dbReference type="Pfam" id="PF02449"/>
    </source>
</evidence>
<comment type="caution">
    <text evidence="11">The sequence shown here is derived from an EMBL/GenBank/DDBJ whole genome shotgun (WGS) entry which is preliminary data.</text>
</comment>
<feature type="domain" description="Glycoside hydrolase family 42 N-terminal" evidence="9">
    <location>
        <begin position="6"/>
        <end position="382"/>
    </location>
</feature>
<dbReference type="InterPro" id="IPR013529">
    <property type="entry name" value="Glyco_hydro_42_N"/>
</dbReference>
<dbReference type="CDD" id="cd03143">
    <property type="entry name" value="A4_beta-galactosidase_middle_domain"/>
    <property type="match status" value="1"/>
</dbReference>
<dbReference type="Proteomes" id="UP001314903">
    <property type="component" value="Unassembled WGS sequence"/>
</dbReference>
<comment type="catalytic activity">
    <reaction evidence="1 8">
        <text>Hydrolysis of terminal non-reducing beta-D-galactose residues in beta-D-galactosides.</text>
        <dbReference type="EC" id="3.2.1.23"/>
    </reaction>
</comment>
<evidence type="ECO:0000256" key="4">
    <source>
        <dbReference type="ARBA" id="ARBA00022723"/>
    </source>
</evidence>
<name>A0ABS4KGN4_9FIRM</name>
<dbReference type="InterPro" id="IPR029062">
    <property type="entry name" value="Class_I_gatase-like"/>
</dbReference>
<accession>A0ABS4KGN4</accession>
<comment type="similarity">
    <text evidence="2 8">Belongs to the glycosyl hydrolase 42 family.</text>
</comment>
<dbReference type="EMBL" id="JAGGLI010000005">
    <property type="protein sequence ID" value="MBP2026915.1"/>
    <property type="molecule type" value="Genomic_DNA"/>
</dbReference>
<dbReference type="Pfam" id="PF08532">
    <property type="entry name" value="Glyco_hydro_42M"/>
    <property type="match status" value="1"/>
</dbReference>
<dbReference type="SUPFAM" id="SSF51445">
    <property type="entry name" value="(Trans)glycosidases"/>
    <property type="match status" value="1"/>
</dbReference>
<keyword evidence="12" id="KW-1185">Reference proteome</keyword>
<dbReference type="InterPro" id="IPR003476">
    <property type="entry name" value="Glyco_hydro_42"/>
</dbReference>
<dbReference type="PANTHER" id="PTHR36447:SF2">
    <property type="entry name" value="BETA-GALACTOSIDASE YESZ"/>
    <property type="match status" value="1"/>
</dbReference>
<dbReference type="EC" id="3.2.1.23" evidence="3 8"/>
<evidence type="ECO:0000313" key="12">
    <source>
        <dbReference type="Proteomes" id="UP001314903"/>
    </source>
</evidence>
<protein>
    <recommendedName>
        <fullName evidence="3 8">Beta-galactosidase</fullName>
        <shortName evidence="8">Beta-gal</shortName>
        <ecNumber evidence="3 8">3.2.1.23</ecNumber>
    </recommendedName>
</protein>
<dbReference type="InterPro" id="IPR013738">
    <property type="entry name" value="Beta_galactosidase_Trimer"/>
</dbReference>
<evidence type="ECO:0000259" key="10">
    <source>
        <dbReference type="Pfam" id="PF08532"/>
    </source>
</evidence>
<dbReference type="RefSeq" id="WP_209659396.1">
    <property type="nucleotide sequence ID" value="NZ_JAGGLI010000005.1"/>
</dbReference>
<dbReference type="Gene3D" id="3.40.50.880">
    <property type="match status" value="1"/>
</dbReference>
<organism evidence="11 12">
    <name type="scientific">Acetoanaerobium pronyense</name>
    <dbReference type="NCBI Taxonomy" id="1482736"/>
    <lineage>
        <taxon>Bacteria</taxon>
        <taxon>Bacillati</taxon>
        <taxon>Bacillota</taxon>
        <taxon>Clostridia</taxon>
        <taxon>Peptostreptococcales</taxon>
        <taxon>Filifactoraceae</taxon>
        <taxon>Acetoanaerobium</taxon>
    </lineage>
</organism>
<keyword evidence="5 8" id="KW-0378">Hydrolase</keyword>
<gene>
    <name evidence="11" type="ORF">J2Z35_000707</name>
</gene>
<keyword evidence="7 8" id="KW-0326">Glycosidase</keyword>
<dbReference type="Pfam" id="PF02449">
    <property type="entry name" value="Glyco_hydro_42"/>
    <property type="match status" value="1"/>
</dbReference>
<keyword evidence="4" id="KW-0479">Metal-binding</keyword>
<evidence type="ECO:0000256" key="3">
    <source>
        <dbReference type="ARBA" id="ARBA00012756"/>
    </source>
</evidence>
<proteinExistence type="inferred from homology"/>
<evidence type="ECO:0000256" key="2">
    <source>
        <dbReference type="ARBA" id="ARBA00005940"/>
    </source>
</evidence>
<feature type="domain" description="Beta-galactosidase trimerisation" evidence="10">
    <location>
        <begin position="394"/>
        <end position="598"/>
    </location>
</feature>
<evidence type="ECO:0000313" key="11">
    <source>
        <dbReference type="EMBL" id="MBP2026915.1"/>
    </source>
</evidence>
<dbReference type="InterPro" id="IPR017853">
    <property type="entry name" value="GH"/>
</dbReference>
<dbReference type="SUPFAM" id="SSF52317">
    <property type="entry name" value="Class I glutamine amidotransferase-like"/>
    <property type="match status" value="1"/>
</dbReference>
<evidence type="ECO:0000256" key="5">
    <source>
        <dbReference type="ARBA" id="ARBA00022801"/>
    </source>
</evidence>